<proteinExistence type="predicted"/>
<keyword evidence="4" id="KW-1185">Reference proteome</keyword>
<keyword evidence="3" id="KW-0808">Transferase</keyword>
<comment type="caution">
    <text evidence="3">The sequence shown here is derived from an EMBL/GenBank/DDBJ whole genome shotgun (WGS) entry which is preliminary data.</text>
</comment>
<evidence type="ECO:0000259" key="2">
    <source>
        <dbReference type="Pfam" id="PF01636"/>
    </source>
</evidence>
<dbReference type="InterPro" id="IPR011009">
    <property type="entry name" value="Kinase-like_dom_sf"/>
</dbReference>
<protein>
    <submittedName>
        <fullName evidence="3">Homoserine kinase type II (Protein kinase fold)</fullName>
    </submittedName>
</protein>
<feature type="region of interest" description="Disordered" evidence="1">
    <location>
        <begin position="542"/>
        <end position="563"/>
    </location>
</feature>
<evidence type="ECO:0000256" key="1">
    <source>
        <dbReference type="SAM" id="MobiDB-lite"/>
    </source>
</evidence>
<dbReference type="Gene3D" id="3.90.1200.10">
    <property type="match status" value="2"/>
</dbReference>
<feature type="domain" description="Aminoglycoside phosphotransferase" evidence="2">
    <location>
        <begin position="178"/>
        <end position="387"/>
    </location>
</feature>
<feature type="domain" description="Aminoglycoside phosphotransferase" evidence="2">
    <location>
        <begin position="602"/>
        <end position="786"/>
    </location>
</feature>
<feature type="compositionally biased region" description="Pro residues" evidence="1">
    <location>
        <begin position="229"/>
        <end position="240"/>
    </location>
</feature>
<evidence type="ECO:0000313" key="4">
    <source>
        <dbReference type="Proteomes" id="UP000638848"/>
    </source>
</evidence>
<accession>A0A917GRY7</accession>
<dbReference type="GO" id="GO:0016301">
    <property type="term" value="F:kinase activity"/>
    <property type="evidence" value="ECO:0007669"/>
    <property type="project" value="UniProtKB-KW"/>
</dbReference>
<reference evidence="3" key="2">
    <citation type="submission" date="2020-09" db="EMBL/GenBank/DDBJ databases">
        <authorList>
            <person name="Sun Q."/>
            <person name="Zhou Y."/>
        </authorList>
    </citation>
    <scope>NUCLEOTIDE SEQUENCE</scope>
    <source>
        <strain evidence="3">CGMCC 1.12187</strain>
    </source>
</reference>
<dbReference type="Proteomes" id="UP000638848">
    <property type="component" value="Unassembled WGS sequence"/>
</dbReference>
<reference evidence="3" key="1">
    <citation type="journal article" date="2014" name="Int. J. Syst. Evol. Microbiol.">
        <title>Complete genome sequence of Corynebacterium casei LMG S-19264T (=DSM 44701T), isolated from a smear-ripened cheese.</title>
        <authorList>
            <consortium name="US DOE Joint Genome Institute (JGI-PGF)"/>
            <person name="Walter F."/>
            <person name="Albersmeier A."/>
            <person name="Kalinowski J."/>
            <person name="Ruckert C."/>
        </authorList>
    </citation>
    <scope>NUCLEOTIDE SEQUENCE</scope>
    <source>
        <strain evidence="3">CGMCC 1.12187</strain>
    </source>
</reference>
<dbReference type="RefSeq" id="WP_188536238.1">
    <property type="nucleotide sequence ID" value="NZ_BMEQ01000007.1"/>
</dbReference>
<dbReference type="AlphaFoldDB" id="A0A917GRY7"/>
<dbReference type="InterPro" id="IPR002575">
    <property type="entry name" value="Aminoglycoside_PTrfase"/>
</dbReference>
<name>A0A917GRY7_9MICC</name>
<feature type="region of interest" description="Disordered" evidence="1">
    <location>
        <begin position="217"/>
        <end position="240"/>
    </location>
</feature>
<keyword evidence="3" id="KW-0418">Kinase</keyword>
<sequence>MTGRLPDSWAGLPALEVLLDAARLTGLFGQELGGSLRTSSLRYKPGVSAVARLDVAPTGAVHWVAAFAPPAAGRTGKLDKAVARGRRRLGTDDAVLVRDVPGRPGHRLAVGRIGADLDLGGPLSQLGADLARDLGGPAQRHRLLRFNPRRRLVLTGHDDDGATVVTKLTARPAPVGADLLARLAAAGIPVLAPTDPAGLPRGPHVLHYPWFGDGDLAGLGSPERGAPGPDVPGPDLPGPDLPASDLLGTAAEAGAALARLHLLGPEQVEASRVPAAVDPAARLGALAADLADLDAGLAERFARTAQAAAAALAAQGEGPARLLHGDFSADQVLVHRAAAAGAPRLLLADLDRLRAGAPADDLGCFLAVELLTAQEAAGARPAVGTALAEALSGGYGRAATALGACPPARADVLAWAAFHVLGRAAEPFRATAPGWREATAGRLELAERLLRAARRDAVPHAVPRTPPHPVPHSLPPADAPRTGPSEATGPDPVPDISRDISPVIVPETVPDADGRPLRVRRAWPAAEARILLELEDEQGRVRAGESVPRPRGGREVRVAPHAEDPRLPGLASAAAGGRLVVHRWGRRAVVAAPDRYVKLLARGKAERVAAISARLHGLGTAAGFAVPAVLAAAGDRVEFSVLPGRSLHELGAAGDGPAWRAAWEVWARHWPVLATAVPGTGELPEHTAEDEARTLLGWAAHLESFPGLLRAAPGAVAARAEQIAGRLVALPADRRARAVLHRDLHDQQLLFDGARAGLLDFDTAAVGEPALDLANLAVHLDLRVAQGLLAPELRTAGRAAVDEVGRRLAVDPDRLAVHAEATRLRLACVYAFRPRWRAVAQQLLDGRAS</sequence>
<dbReference type="SUPFAM" id="SSF56112">
    <property type="entry name" value="Protein kinase-like (PK-like)"/>
    <property type="match status" value="2"/>
</dbReference>
<feature type="compositionally biased region" description="Basic and acidic residues" evidence="1">
    <location>
        <begin position="552"/>
        <end position="563"/>
    </location>
</feature>
<evidence type="ECO:0000313" key="3">
    <source>
        <dbReference type="EMBL" id="GGG54869.1"/>
    </source>
</evidence>
<dbReference type="Pfam" id="PF01636">
    <property type="entry name" value="APH"/>
    <property type="match status" value="2"/>
</dbReference>
<dbReference type="EMBL" id="BMEQ01000007">
    <property type="protein sequence ID" value="GGG54869.1"/>
    <property type="molecule type" value="Genomic_DNA"/>
</dbReference>
<organism evidence="3 4">
    <name type="scientific">Kocuria dechangensis</name>
    <dbReference type="NCBI Taxonomy" id="1176249"/>
    <lineage>
        <taxon>Bacteria</taxon>
        <taxon>Bacillati</taxon>
        <taxon>Actinomycetota</taxon>
        <taxon>Actinomycetes</taxon>
        <taxon>Micrococcales</taxon>
        <taxon>Micrococcaceae</taxon>
        <taxon>Kocuria</taxon>
    </lineage>
</organism>
<feature type="compositionally biased region" description="Pro residues" evidence="1">
    <location>
        <begin position="464"/>
        <end position="478"/>
    </location>
</feature>
<gene>
    <name evidence="3" type="ORF">GCM10011374_17190</name>
</gene>
<feature type="region of interest" description="Disordered" evidence="1">
    <location>
        <begin position="460"/>
        <end position="499"/>
    </location>
</feature>